<keyword evidence="4 6" id="KW-1015">Disulfide bond</keyword>
<dbReference type="Pfam" id="PF18453">
    <property type="entry name" value="C4bp_oligo"/>
    <property type="match status" value="1"/>
</dbReference>
<dbReference type="InterPro" id="IPR050350">
    <property type="entry name" value="Compl-Cell_Adhes-Reg"/>
</dbReference>
<comment type="caution">
    <text evidence="6">Lacks conserved residue(s) required for the propagation of feature annotation.</text>
</comment>
<dbReference type="FunFam" id="2.10.70.10:FF:000115">
    <property type="entry name" value="Zona pellucida sperm-binding protein 3 receptor"/>
    <property type="match status" value="1"/>
</dbReference>
<evidence type="ECO:0000256" key="3">
    <source>
        <dbReference type="ARBA" id="ARBA00022737"/>
    </source>
</evidence>
<dbReference type="Gene3D" id="1.20.5.3730">
    <property type="match status" value="1"/>
</dbReference>
<dbReference type="InterPro" id="IPR040514">
    <property type="entry name" value="C4bp_oligo"/>
</dbReference>
<feature type="domain" description="Sushi" evidence="7">
    <location>
        <begin position="310"/>
        <end position="375"/>
    </location>
</feature>
<dbReference type="InterPro" id="IPR035976">
    <property type="entry name" value="Sushi/SCR/CCP_sf"/>
</dbReference>
<evidence type="ECO:0000259" key="7">
    <source>
        <dbReference type="PROSITE" id="PS50923"/>
    </source>
</evidence>
<reference evidence="8 9" key="1">
    <citation type="submission" date="2012-10" db="EMBL/GenBank/DDBJ databases">
        <authorList>
            <consortium name="Gibbon Genome Sequencing Consortium"/>
        </authorList>
    </citation>
    <scope>NUCLEOTIDE SEQUENCE [LARGE SCALE GENOMIC DNA]</scope>
</reference>
<evidence type="ECO:0000313" key="9">
    <source>
        <dbReference type="Proteomes" id="UP000001073"/>
    </source>
</evidence>
<keyword evidence="2" id="KW-0732">Signal</keyword>
<dbReference type="SMART" id="SM00032">
    <property type="entry name" value="CCP"/>
    <property type="match status" value="6"/>
</dbReference>
<evidence type="ECO:0000256" key="1">
    <source>
        <dbReference type="ARBA" id="ARBA00022659"/>
    </source>
</evidence>
<dbReference type="EMBL" id="ADFV01074411">
    <property type="status" value="NOT_ANNOTATED_CDS"/>
    <property type="molecule type" value="Genomic_DNA"/>
</dbReference>
<keyword evidence="3" id="KW-0677">Repeat</keyword>
<feature type="domain" description="Sushi" evidence="7">
    <location>
        <begin position="243"/>
        <end position="309"/>
    </location>
</feature>
<feature type="domain" description="Sushi" evidence="7">
    <location>
        <begin position="78"/>
        <end position="138"/>
    </location>
</feature>
<evidence type="ECO:0000256" key="5">
    <source>
        <dbReference type="ARBA" id="ARBA00023180"/>
    </source>
</evidence>
<dbReference type="Proteomes" id="UP000001073">
    <property type="component" value="Chromosome 5"/>
</dbReference>
<dbReference type="InParanoid" id="A0A2I3HSK4"/>
<keyword evidence="9" id="KW-1185">Reference proteome</keyword>
<feature type="domain" description="Sushi" evidence="7">
    <location>
        <begin position="432"/>
        <end position="490"/>
    </location>
</feature>
<sequence length="582" mass="65318">CLTSSCPIPPFQISFNRKTLKRHQIMHAQRAPLALLEGSTLDRKGESAASLVSRLWKVSNSTLFQMMLVTVLLATVLGDCGPPPKLPFASSINPLYDTEFKTGTTLKYTCHPGYGKINSSRLICDAKGLWNYSIFCAIAKCEPPPDIRNGKHSGGDQEFYTYASSVTYSCNPYFSLIGNASISCTVENKTIGVWSPNPPICEKIVCRRSQIPKEGYILCGSSLIYCEANNEWYLSLPSCISMNGCTNLPDISYASWERNDYNLSDHKIFEIGTELKYLCKPGYRPALDEPLSVTCQENLTWTSSNECERVCCPTPDLENIRIMNERRYFTGRCVYAYGDYISYTCDEGYYPVSVDGESSCHTDGTWKPKMPACEPVCSYPPSIAHGHYKEVILITPYPEATYECDEGYVLAGCATIYCKSFHWQHAPPQCKALCLKPEIVNGRLSVDKDQYVEPENVTIECDSGYGVVGLKSITCSEKRTWYPEMPRCEWEAPEGCEQQALPGRKLMQCFPNPDNVKMALEVYKLSPEIDLLELEIQGKMIHSGKITIIFPKRGKKRRLVGFIQYGSLLFCISTIPLAPISW</sequence>
<dbReference type="Pfam" id="PF00084">
    <property type="entry name" value="Sushi"/>
    <property type="match status" value="6"/>
</dbReference>
<evidence type="ECO:0000256" key="4">
    <source>
        <dbReference type="ARBA" id="ARBA00023157"/>
    </source>
</evidence>
<dbReference type="SUPFAM" id="SSF57535">
    <property type="entry name" value="Complement control module/SCR domain"/>
    <property type="match status" value="6"/>
</dbReference>
<reference evidence="8" key="3">
    <citation type="submission" date="2025-09" db="UniProtKB">
        <authorList>
            <consortium name="Ensembl"/>
        </authorList>
    </citation>
    <scope>IDENTIFICATION</scope>
</reference>
<evidence type="ECO:0000256" key="2">
    <source>
        <dbReference type="ARBA" id="ARBA00022729"/>
    </source>
</evidence>
<dbReference type="EMBL" id="ADFV01074412">
    <property type="status" value="NOT_ANNOTATED_CDS"/>
    <property type="molecule type" value="Genomic_DNA"/>
</dbReference>
<keyword evidence="5" id="KW-0325">Glycoprotein</keyword>
<dbReference type="GO" id="GO:0050776">
    <property type="term" value="P:regulation of immune response"/>
    <property type="evidence" value="ECO:0007669"/>
    <property type="project" value="UniProtKB-ARBA"/>
</dbReference>
<evidence type="ECO:0000313" key="8">
    <source>
        <dbReference type="Ensembl" id="ENSNLEP00000046466.1"/>
    </source>
</evidence>
<dbReference type="InterPro" id="IPR000436">
    <property type="entry name" value="Sushi_SCR_CCP_dom"/>
</dbReference>
<accession>A0A2I3HSK4</accession>
<organism evidence="8 9">
    <name type="scientific">Nomascus leucogenys</name>
    <name type="common">Northern white-cheeked gibbon</name>
    <name type="synonym">Hylobates leucogenys</name>
    <dbReference type="NCBI Taxonomy" id="61853"/>
    <lineage>
        <taxon>Eukaryota</taxon>
        <taxon>Metazoa</taxon>
        <taxon>Chordata</taxon>
        <taxon>Craniata</taxon>
        <taxon>Vertebrata</taxon>
        <taxon>Euteleostomi</taxon>
        <taxon>Mammalia</taxon>
        <taxon>Eutheria</taxon>
        <taxon>Euarchontoglires</taxon>
        <taxon>Primates</taxon>
        <taxon>Haplorrhini</taxon>
        <taxon>Catarrhini</taxon>
        <taxon>Hylobatidae</taxon>
        <taxon>Nomascus</taxon>
    </lineage>
</organism>
<evidence type="ECO:0000256" key="6">
    <source>
        <dbReference type="PROSITE-ProRule" id="PRU00302"/>
    </source>
</evidence>
<reference evidence="8" key="2">
    <citation type="submission" date="2025-08" db="UniProtKB">
        <authorList>
            <consortium name="Ensembl"/>
        </authorList>
    </citation>
    <scope>IDENTIFICATION</scope>
</reference>
<proteinExistence type="predicted"/>
<dbReference type="AlphaFoldDB" id="A0A2I3HSK4"/>
<dbReference type="FunFam" id="2.10.70.10:FF:000014">
    <property type="entry name" value="Membrane cofactor protein"/>
    <property type="match status" value="1"/>
</dbReference>
<dbReference type="CDD" id="cd00033">
    <property type="entry name" value="CCP"/>
    <property type="match status" value="6"/>
</dbReference>
<dbReference type="Ensembl" id="ENSNLET00000047560.1">
    <property type="protein sequence ID" value="ENSNLEP00000046466.1"/>
    <property type="gene ID" value="ENSNLEG00000036216.1"/>
</dbReference>
<dbReference type="PANTHER" id="PTHR19325">
    <property type="entry name" value="COMPLEMENT COMPONENT-RELATED SUSHI DOMAIN-CONTAINING"/>
    <property type="match status" value="1"/>
</dbReference>
<keyword evidence="1 6" id="KW-0768">Sushi</keyword>
<name>A0A2I3HSK4_NOMLE</name>
<feature type="domain" description="Sushi" evidence="7">
    <location>
        <begin position="139"/>
        <end position="203"/>
    </location>
</feature>
<dbReference type="STRING" id="61853.ENSNLEP00000046466"/>
<dbReference type="PROSITE" id="PS50923">
    <property type="entry name" value="SUSHI"/>
    <property type="match status" value="5"/>
</dbReference>
<dbReference type="GeneTree" id="ENSGT00940000154640"/>
<protein>
    <recommendedName>
        <fullName evidence="7">Sushi domain-containing protein</fullName>
    </recommendedName>
</protein>
<feature type="disulfide bond" evidence="6">
    <location>
        <begin position="461"/>
        <end position="488"/>
    </location>
</feature>
<dbReference type="OMA" id="QEFYTYA"/>
<dbReference type="Gene3D" id="2.10.70.10">
    <property type="entry name" value="Complement Module, domain 1"/>
    <property type="match status" value="6"/>
</dbReference>
<feature type="disulfide bond" evidence="6">
    <location>
        <begin position="141"/>
        <end position="184"/>
    </location>
</feature>
<dbReference type="PANTHER" id="PTHR19325:SF570">
    <property type="entry name" value="COMPLEMENT COMPONENT 4 BINDING PROTEIN, MEMBRANE"/>
    <property type="match status" value="1"/>
</dbReference>